<dbReference type="InterPro" id="IPR013324">
    <property type="entry name" value="RNA_pol_sigma_r3/r4-like"/>
</dbReference>
<reference evidence="6 7" key="1">
    <citation type="journal article" date="2018" name="ACS Chem. Biol.">
        <title>Ketoreductase domain dysfunction expands chemodiversity: malyngamide biosynthesis in the cyanobacterium Okeania hirsuta.</title>
        <authorList>
            <person name="Moss N.A."/>
            <person name="Leao T."/>
            <person name="Rankin M."/>
            <person name="McCullough T.M."/>
            <person name="Qu P."/>
            <person name="Korobeynikov A."/>
            <person name="Smith J.L."/>
            <person name="Gerwick L."/>
            <person name="Gerwick W.H."/>
        </authorList>
    </citation>
    <scope>NUCLEOTIDE SEQUENCE [LARGE SCALE GENOMIC DNA]</scope>
    <source>
        <strain evidence="6 7">PAB10Feb10-1</strain>
    </source>
</reference>
<proteinExistence type="predicted"/>
<dbReference type="NCBIfam" id="NF005644">
    <property type="entry name" value="PRK07408.1"/>
    <property type="match status" value="1"/>
</dbReference>
<dbReference type="GO" id="GO:0003677">
    <property type="term" value="F:DNA binding"/>
    <property type="evidence" value="ECO:0007669"/>
    <property type="project" value="UniProtKB-KW"/>
</dbReference>
<dbReference type="InterPro" id="IPR007630">
    <property type="entry name" value="RNA_pol_sigma70_r4"/>
</dbReference>
<comment type="caution">
    <text evidence="6">The sequence shown here is derived from an EMBL/GenBank/DDBJ whole genome shotgun (WGS) entry which is preliminary data.</text>
</comment>
<dbReference type="Pfam" id="PF04542">
    <property type="entry name" value="Sigma70_r2"/>
    <property type="match status" value="1"/>
</dbReference>
<dbReference type="InterPro" id="IPR007627">
    <property type="entry name" value="RNA_pol_sigma70_r2"/>
</dbReference>
<dbReference type="PANTHER" id="PTHR30385">
    <property type="entry name" value="SIGMA FACTOR F FLAGELLAR"/>
    <property type="match status" value="1"/>
</dbReference>
<keyword evidence="7" id="KW-1185">Reference proteome</keyword>
<dbReference type="Gene3D" id="1.10.10.10">
    <property type="entry name" value="Winged helix-like DNA-binding domain superfamily/Winged helix DNA-binding domain"/>
    <property type="match status" value="2"/>
</dbReference>
<dbReference type="InterPro" id="IPR007624">
    <property type="entry name" value="RNA_pol_sigma70_r3"/>
</dbReference>
<dbReference type="SUPFAM" id="SSF88659">
    <property type="entry name" value="Sigma3 and sigma4 domains of RNA polymerase sigma factors"/>
    <property type="match status" value="2"/>
</dbReference>
<evidence type="ECO:0000256" key="2">
    <source>
        <dbReference type="ARBA" id="ARBA00023082"/>
    </source>
</evidence>
<dbReference type="PRINTS" id="PR00046">
    <property type="entry name" value="SIGMA70FCT"/>
</dbReference>
<evidence type="ECO:0000256" key="1">
    <source>
        <dbReference type="ARBA" id="ARBA00023015"/>
    </source>
</evidence>
<dbReference type="Gene3D" id="1.20.120.1810">
    <property type="match status" value="1"/>
</dbReference>
<keyword evidence="4" id="KW-0804">Transcription</keyword>
<dbReference type="Proteomes" id="UP000269154">
    <property type="component" value="Unassembled WGS sequence"/>
</dbReference>
<gene>
    <name evidence="6" type="ORF">D5R40_17495</name>
</gene>
<dbReference type="RefSeq" id="WP_124147678.1">
    <property type="nucleotide sequence ID" value="NZ_CAWOKI010000302.1"/>
</dbReference>
<dbReference type="CDD" id="cd06171">
    <property type="entry name" value="Sigma70_r4"/>
    <property type="match status" value="1"/>
</dbReference>
<evidence type="ECO:0000313" key="6">
    <source>
        <dbReference type="EMBL" id="RQH38970.1"/>
    </source>
</evidence>
<dbReference type="InterPro" id="IPR013325">
    <property type="entry name" value="RNA_pol_sigma_r2"/>
</dbReference>
<dbReference type="GO" id="GO:0016987">
    <property type="term" value="F:sigma factor activity"/>
    <property type="evidence" value="ECO:0007669"/>
    <property type="project" value="UniProtKB-KW"/>
</dbReference>
<evidence type="ECO:0000256" key="3">
    <source>
        <dbReference type="ARBA" id="ARBA00023125"/>
    </source>
</evidence>
<dbReference type="InterPro" id="IPR014284">
    <property type="entry name" value="RNA_pol_sigma-70_dom"/>
</dbReference>
<dbReference type="PROSITE" id="PS00715">
    <property type="entry name" value="SIGMA70_1"/>
    <property type="match status" value="1"/>
</dbReference>
<dbReference type="Pfam" id="PF04539">
    <property type="entry name" value="Sigma70_r3"/>
    <property type="match status" value="1"/>
</dbReference>
<evidence type="ECO:0000313" key="7">
    <source>
        <dbReference type="Proteomes" id="UP000269154"/>
    </source>
</evidence>
<dbReference type="InterPro" id="IPR036388">
    <property type="entry name" value="WH-like_DNA-bd_sf"/>
</dbReference>
<organism evidence="6 7">
    <name type="scientific">Okeania hirsuta</name>
    <dbReference type="NCBI Taxonomy" id="1458930"/>
    <lineage>
        <taxon>Bacteria</taxon>
        <taxon>Bacillati</taxon>
        <taxon>Cyanobacteriota</taxon>
        <taxon>Cyanophyceae</taxon>
        <taxon>Oscillatoriophycideae</taxon>
        <taxon>Oscillatoriales</taxon>
        <taxon>Microcoleaceae</taxon>
        <taxon>Okeania</taxon>
    </lineage>
</organism>
<evidence type="ECO:0000259" key="5">
    <source>
        <dbReference type="PROSITE" id="PS00715"/>
    </source>
</evidence>
<keyword evidence="3" id="KW-0238">DNA-binding</keyword>
<dbReference type="AlphaFoldDB" id="A0A3N6RM99"/>
<dbReference type="NCBIfam" id="TIGR02937">
    <property type="entry name" value="sigma70-ECF"/>
    <property type="match status" value="1"/>
</dbReference>
<dbReference type="GO" id="GO:0006352">
    <property type="term" value="P:DNA-templated transcription initiation"/>
    <property type="evidence" value="ECO:0007669"/>
    <property type="project" value="InterPro"/>
</dbReference>
<dbReference type="Pfam" id="PF04545">
    <property type="entry name" value="Sigma70_r4"/>
    <property type="match status" value="1"/>
</dbReference>
<dbReference type="PANTHER" id="PTHR30385:SF4">
    <property type="entry name" value="RNA POLYMERASE SIGMA-E FACTOR"/>
    <property type="match status" value="1"/>
</dbReference>
<sequence length="254" mass="29266">MSTTITQKLKSKNLELLRQYQQSPSHHLRNQLVKLNVGLVRKEVYHWLNRCTETYDDLLQVGCIGLIRAIERFDISKGRAFSSFATPYIRGEIQHYLRDKSPSVRIPRNWLAMDRQATKVIQDLRVKLKRKPTDLEVASALDISLEQWQEIQLACRNRAPLSLDAPVQDETNGTTCLGELVPDTQYRSFQLAQEDQIRLQQGLAKLEEGTRKVLEFVFLCDLTQKETAERMGISAVTVSRRIKKGLKSLQNIMQ</sequence>
<name>A0A3N6RM99_9CYAN</name>
<dbReference type="EMBL" id="RCBY01000099">
    <property type="protein sequence ID" value="RQH38970.1"/>
    <property type="molecule type" value="Genomic_DNA"/>
</dbReference>
<keyword evidence="1" id="KW-0805">Transcription regulation</keyword>
<keyword evidence="2" id="KW-0731">Sigma factor</keyword>
<dbReference type="OrthoDB" id="1185556at2"/>
<protein>
    <submittedName>
        <fullName evidence="6">RNA polymerase sigma factor SigF</fullName>
    </submittedName>
</protein>
<accession>A0A3N6RM99</accession>
<dbReference type="InterPro" id="IPR000943">
    <property type="entry name" value="RNA_pol_sigma70"/>
</dbReference>
<evidence type="ECO:0000256" key="4">
    <source>
        <dbReference type="ARBA" id="ARBA00023163"/>
    </source>
</evidence>
<feature type="domain" description="RNA polymerase sigma-70" evidence="5">
    <location>
        <begin position="57"/>
        <end position="70"/>
    </location>
</feature>
<dbReference type="SUPFAM" id="SSF88946">
    <property type="entry name" value="Sigma2 domain of RNA polymerase sigma factors"/>
    <property type="match status" value="1"/>
</dbReference>